<keyword evidence="2" id="KW-1185">Reference proteome</keyword>
<reference evidence="1 2" key="1">
    <citation type="submission" date="2014-03" db="EMBL/GenBank/DDBJ databases">
        <title>Draft genome of the hookworm Oesophagostomum dentatum.</title>
        <authorList>
            <person name="Mitreva M."/>
        </authorList>
    </citation>
    <scope>NUCLEOTIDE SEQUENCE [LARGE SCALE GENOMIC DNA]</scope>
    <source>
        <strain evidence="1 2">OD-Hann</strain>
    </source>
</reference>
<organism evidence="1 2">
    <name type="scientific">Oesophagostomum dentatum</name>
    <name type="common">Nodular worm</name>
    <dbReference type="NCBI Taxonomy" id="61180"/>
    <lineage>
        <taxon>Eukaryota</taxon>
        <taxon>Metazoa</taxon>
        <taxon>Ecdysozoa</taxon>
        <taxon>Nematoda</taxon>
        <taxon>Chromadorea</taxon>
        <taxon>Rhabditida</taxon>
        <taxon>Rhabditina</taxon>
        <taxon>Rhabditomorpha</taxon>
        <taxon>Strongyloidea</taxon>
        <taxon>Strongylidae</taxon>
        <taxon>Oesophagostomum</taxon>
    </lineage>
</organism>
<accession>A0A0B1SUJ9</accession>
<dbReference type="Proteomes" id="UP000053660">
    <property type="component" value="Unassembled WGS sequence"/>
</dbReference>
<gene>
    <name evidence="1" type="ORF">OESDEN_13056</name>
</gene>
<evidence type="ECO:0000313" key="1">
    <source>
        <dbReference type="EMBL" id="KHJ87172.1"/>
    </source>
</evidence>
<protein>
    <submittedName>
        <fullName evidence="1">Uncharacterized protein</fullName>
    </submittedName>
</protein>
<dbReference type="OrthoDB" id="5837533at2759"/>
<proteinExistence type="predicted"/>
<dbReference type="AlphaFoldDB" id="A0A0B1SUJ9"/>
<name>A0A0B1SUJ9_OESDE</name>
<evidence type="ECO:0000313" key="2">
    <source>
        <dbReference type="Proteomes" id="UP000053660"/>
    </source>
</evidence>
<dbReference type="EMBL" id="KN558351">
    <property type="protein sequence ID" value="KHJ87172.1"/>
    <property type="molecule type" value="Genomic_DNA"/>
</dbReference>
<sequence>MNSAAEEKSHLSAVFRSFNDSCLASERIQDSSSKLIELDTRRQKLREASRLLRKPHQVRFTFPMYFFSRLFLSSLVKMNFFTSKCF</sequence>